<feature type="region of interest" description="Disordered" evidence="1">
    <location>
        <begin position="359"/>
        <end position="382"/>
    </location>
</feature>
<dbReference type="EMBL" id="KZ613548">
    <property type="protein sequence ID" value="PMD12534.1"/>
    <property type="molecule type" value="Genomic_DNA"/>
</dbReference>
<sequence length="530" mass="56964">MLSQAGQVLRLDLSPRNPPSINQPGFSDNGNGRSGFAGNGNRPPAPPFIDTSNTASITASPTTTSTTTQVLATSTSPTSPSETSVSPNAPPPSSTSSTESTSLSTTSAQAVTTTSTQQPAPTPSPTQSYIDSTSMTLTPSVYSQISPVLPTQSFVGTTLQTSFTRTTSTTALPTGIVPATGTPIIVTEPSHGTLAPGQKAGIAVGVIAGLVFVVSLIWLLFRWRKGRFLKALPRLGSRGKNPWLSRSRPDAEMSDSFLTPGAGIRGSLGWDYRSTFAQPTPKEKLRRSLSRSLRRLVRFNPLAEHPITPNGTGEETPSRNSFASFFRRRSTASTAQTMVDVESPPALPPLPPGFLVQPPATASSDRSTNFERNDTDNFLRPPTIPSEVLPPAFHRSWCYRNSQTTMASEDSETRSFKSVPGWVKFHYPGRLRNYAEGSHHSWRTLPAPQALSPGSWLRAKFLRRSQSPTASAEKGGSHLGTSTNNFGDESANTVSPMLGKGEGKQNQETYRMSSESVDSLMMEKQHARQI</sequence>
<evidence type="ECO:0000256" key="2">
    <source>
        <dbReference type="SAM" id="Phobius"/>
    </source>
</evidence>
<evidence type="ECO:0000256" key="1">
    <source>
        <dbReference type="SAM" id="MobiDB-lite"/>
    </source>
</evidence>
<feature type="compositionally biased region" description="Polar residues" evidence="1">
    <location>
        <begin position="504"/>
        <end position="517"/>
    </location>
</feature>
<feature type="compositionally biased region" description="Basic and acidic residues" evidence="1">
    <location>
        <begin position="368"/>
        <end position="377"/>
    </location>
</feature>
<organism evidence="3 4">
    <name type="scientific">Hyaloscypha hepaticicola</name>
    <dbReference type="NCBI Taxonomy" id="2082293"/>
    <lineage>
        <taxon>Eukaryota</taxon>
        <taxon>Fungi</taxon>
        <taxon>Dikarya</taxon>
        <taxon>Ascomycota</taxon>
        <taxon>Pezizomycotina</taxon>
        <taxon>Leotiomycetes</taxon>
        <taxon>Helotiales</taxon>
        <taxon>Hyaloscyphaceae</taxon>
        <taxon>Hyaloscypha</taxon>
    </lineage>
</organism>
<proteinExistence type="predicted"/>
<dbReference type="AlphaFoldDB" id="A0A2J6PEU9"/>
<feature type="compositionally biased region" description="Basic and acidic residues" evidence="1">
    <location>
        <begin position="521"/>
        <end position="530"/>
    </location>
</feature>
<protein>
    <submittedName>
        <fullName evidence="3">Uncharacterized protein</fullName>
    </submittedName>
</protein>
<keyword evidence="2" id="KW-0472">Membrane</keyword>
<keyword evidence="4" id="KW-1185">Reference proteome</keyword>
<feature type="region of interest" description="Disordered" evidence="1">
    <location>
        <begin position="1"/>
        <end position="132"/>
    </location>
</feature>
<feature type="transmembrane region" description="Helical" evidence="2">
    <location>
        <begin position="200"/>
        <end position="221"/>
    </location>
</feature>
<gene>
    <name evidence="3" type="ORF">NA56DRAFT_482531</name>
</gene>
<reference evidence="3 4" key="1">
    <citation type="submission" date="2016-05" db="EMBL/GenBank/DDBJ databases">
        <title>A degradative enzymes factory behind the ericoid mycorrhizal symbiosis.</title>
        <authorList>
            <consortium name="DOE Joint Genome Institute"/>
            <person name="Martino E."/>
            <person name="Morin E."/>
            <person name="Grelet G."/>
            <person name="Kuo A."/>
            <person name="Kohler A."/>
            <person name="Daghino S."/>
            <person name="Barry K."/>
            <person name="Choi C."/>
            <person name="Cichocki N."/>
            <person name="Clum A."/>
            <person name="Copeland A."/>
            <person name="Hainaut M."/>
            <person name="Haridas S."/>
            <person name="Labutti K."/>
            <person name="Lindquist E."/>
            <person name="Lipzen A."/>
            <person name="Khouja H.-R."/>
            <person name="Murat C."/>
            <person name="Ohm R."/>
            <person name="Olson A."/>
            <person name="Spatafora J."/>
            <person name="Veneault-Fourrey C."/>
            <person name="Henrissat B."/>
            <person name="Grigoriev I."/>
            <person name="Martin F."/>
            <person name="Perotto S."/>
        </authorList>
    </citation>
    <scope>NUCLEOTIDE SEQUENCE [LARGE SCALE GENOMIC DNA]</scope>
    <source>
        <strain evidence="3 4">UAMH 7357</strain>
    </source>
</reference>
<dbReference type="Proteomes" id="UP000235672">
    <property type="component" value="Unassembled WGS sequence"/>
</dbReference>
<accession>A0A2J6PEU9</accession>
<feature type="compositionally biased region" description="Polar residues" evidence="1">
    <location>
        <begin position="479"/>
        <end position="495"/>
    </location>
</feature>
<keyword evidence="2" id="KW-0812">Transmembrane</keyword>
<keyword evidence="2" id="KW-1133">Transmembrane helix</keyword>
<name>A0A2J6PEU9_9HELO</name>
<feature type="compositionally biased region" description="Polar residues" evidence="1">
    <location>
        <begin position="19"/>
        <end position="31"/>
    </location>
</feature>
<feature type="compositionally biased region" description="Low complexity" evidence="1">
    <location>
        <begin position="51"/>
        <end position="87"/>
    </location>
</feature>
<feature type="region of interest" description="Disordered" evidence="1">
    <location>
        <begin position="466"/>
        <end position="530"/>
    </location>
</feature>
<evidence type="ECO:0000313" key="3">
    <source>
        <dbReference type="EMBL" id="PMD12534.1"/>
    </source>
</evidence>
<feature type="compositionally biased region" description="Low complexity" evidence="1">
    <location>
        <begin position="94"/>
        <end position="119"/>
    </location>
</feature>
<dbReference type="OrthoDB" id="3557873at2759"/>
<evidence type="ECO:0000313" key="4">
    <source>
        <dbReference type="Proteomes" id="UP000235672"/>
    </source>
</evidence>